<evidence type="ECO:0000313" key="7">
    <source>
        <dbReference type="EMBL" id="PRR76807.1"/>
    </source>
</evidence>
<feature type="transmembrane region" description="Helical" evidence="6">
    <location>
        <begin position="366"/>
        <end position="386"/>
    </location>
</feature>
<keyword evidence="5 6" id="KW-0472">Membrane</keyword>
<name>A0A2T0AZX0_9CLOT</name>
<comment type="caution">
    <text evidence="7">The sequence shown here is derived from an EMBL/GenBank/DDBJ whole genome shotgun (WGS) entry which is preliminary data.</text>
</comment>
<gene>
    <name evidence="7" type="ORF">CLLI_27370</name>
</gene>
<dbReference type="EMBL" id="PVXO01000073">
    <property type="protein sequence ID" value="PRR76807.1"/>
    <property type="molecule type" value="Genomic_DNA"/>
</dbReference>
<dbReference type="Proteomes" id="UP000239706">
    <property type="component" value="Unassembled WGS sequence"/>
</dbReference>
<evidence type="ECO:0000256" key="5">
    <source>
        <dbReference type="ARBA" id="ARBA00023136"/>
    </source>
</evidence>
<dbReference type="GO" id="GO:0005886">
    <property type="term" value="C:plasma membrane"/>
    <property type="evidence" value="ECO:0007669"/>
    <property type="project" value="UniProtKB-SubCell"/>
</dbReference>
<evidence type="ECO:0000256" key="3">
    <source>
        <dbReference type="ARBA" id="ARBA00022692"/>
    </source>
</evidence>
<accession>A0A2T0AZX0</accession>
<evidence type="ECO:0000256" key="1">
    <source>
        <dbReference type="ARBA" id="ARBA00004651"/>
    </source>
</evidence>
<keyword evidence="2" id="KW-1003">Cell membrane</keyword>
<dbReference type="PANTHER" id="PTHR30250:SF11">
    <property type="entry name" value="O-ANTIGEN TRANSPORTER-RELATED"/>
    <property type="match status" value="1"/>
</dbReference>
<feature type="transmembrane region" description="Helical" evidence="6">
    <location>
        <begin position="392"/>
        <end position="413"/>
    </location>
</feature>
<keyword evidence="4 6" id="KW-1133">Transmembrane helix</keyword>
<dbReference type="Pfam" id="PF01943">
    <property type="entry name" value="Polysacc_synt"/>
    <property type="match status" value="1"/>
</dbReference>
<dbReference type="PANTHER" id="PTHR30250">
    <property type="entry name" value="PST FAMILY PREDICTED COLANIC ACID TRANSPORTER"/>
    <property type="match status" value="1"/>
</dbReference>
<feature type="transmembrane region" description="Helical" evidence="6">
    <location>
        <begin position="152"/>
        <end position="174"/>
    </location>
</feature>
<keyword evidence="8" id="KW-1185">Reference proteome</keyword>
<evidence type="ECO:0000313" key="8">
    <source>
        <dbReference type="Proteomes" id="UP000239706"/>
    </source>
</evidence>
<proteinExistence type="predicted"/>
<feature type="transmembrane region" description="Helical" evidence="6">
    <location>
        <begin position="180"/>
        <end position="198"/>
    </location>
</feature>
<dbReference type="InterPro" id="IPR050833">
    <property type="entry name" value="Poly_Biosynth_Transport"/>
</dbReference>
<dbReference type="RefSeq" id="WP_106064750.1">
    <property type="nucleotide sequence ID" value="NZ_PVXO01000073.1"/>
</dbReference>
<evidence type="ECO:0000256" key="6">
    <source>
        <dbReference type="SAM" id="Phobius"/>
    </source>
</evidence>
<feature type="transmembrane region" description="Helical" evidence="6">
    <location>
        <begin position="334"/>
        <end position="354"/>
    </location>
</feature>
<feature type="transmembrane region" description="Helical" evidence="6">
    <location>
        <begin position="95"/>
        <end position="116"/>
    </location>
</feature>
<feature type="transmembrane region" description="Helical" evidence="6">
    <location>
        <begin position="219"/>
        <end position="239"/>
    </location>
</feature>
<evidence type="ECO:0000256" key="2">
    <source>
        <dbReference type="ARBA" id="ARBA00022475"/>
    </source>
</evidence>
<protein>
    <submittedName>
        <fullName evidence="7">Colanic acid exporter</fullName>
    </submittedName>
</protein>
<dbReference type="InterPro" id="IPR002797">
    <property type="entry name" value="Polysacc_synth"/>
</dbReference>
<feature type="transmembrane region" description="Helical" evidence="6">
    <location>
        <begin position="259"/>
        <end position="282"/>
    </location>
</feature>
<dbReference type="OrthoDB" id="43925at2"/>
<comment type="subcellular location">
    <subcellularLocation>
        <location evidence="1">Cell membrane</location>
        <topology evidence="1">Multi-pass membrane protein</topology>
    </subcellularLocation>
</comment>
<dbReference type="AlphaFoldDB" id="A0A2T0AZX0"/>
<keyword evidence="3 6" id="KW-0812">Transmembrane</keyword>
<feature type="transmembrane region" description="Helical" evidence="6">
    <location>
        <begin position="302"/>
        <end position="322"/>
    </location>
</feature>
<feature type="transmembrane region" description="Helical" evidence="6">
    <location>
        <begin position="54"/>
        <end position="74"/>
    </location>
</feature>
<evidence type="ECO:0000256" key="4">
    <source>
        <dbReference type="ARBA" id="ARBA00022989"/>
    </source>
</evidence>
<organism evidence="7 8">
    <name type="scientific">Clostridium liquoris</name>
    <dbReference type="NCBI Taxonomy" id="1289519"/>
    <lineage>
        <taxon>Bacteria</taxon>
        <taxon>Bacillati</taxon>
        <taxon>Bacillota</taxon>
        <taxon>Clostridia</taxon>
        <taxon>Eubacteriales</taxon>
        <taxon>Clostridiaceae</taxon>
        <taxon>Clostridium</taxon>
    </lineage>
</organism>
<reference evidence="7 8" key="1">
    <citation type="submission" date="2018-03" db="EMBL/GenBank/DDBJ databases">
        <title>Genome sequence of Clostridium liquoris DSM 100320.</title>
        <authorList>
            <person name="Poehlein A."/>
            <person name="Daniel R."/>
        </authorList>
    </citation>
    <scope>NUCLEOTIDE SEQUENCE [LARGE SCALE GENOMIC DNA]</scope>
    <source>
        <strain evidence="7 8">DSM 100320</strain>
    </source>
</reference>
<sequence>MKESNTLKFAIKHGFIQIFSANFINKVIQFGITIVLTRILEKKVYGSFIYAQNILNMFLLLEGLGMVSGILQYCSMEDDKEKKLSYLKYALKVGILFNGLIAISIILFTLFFELPVKGSTEILGYFSLIPLLTIFFNEMQTFLRTELRNKEFSILSVTNTFLFFIGNLVLGILFNIKGIVIGRYLSYILSIFLGIYMLKDDLKRLVHIDYPKLAERKEFLKYSIVCCLTSSMSQLLYLMDTFLVGLIIKDQSIVASYKTATLVPFNLVFIPNSIIMFIYPYFAKKYDDKKWIKEKYNILQKYLFLFNAAITIFLIIFAPQVINILFTKSYADSLSTFRILMVGYFISGTFRIPSGNILSSMKEVKVNFYNSIISGVANILLDIALIKKMGSNGAAIATVAVYIISSLISNIYLHKKLK</sequence>
<feature type="transmembrane region" description="Helical" evidence="6">
    <location>
        <begin position="122"/>
        <end position="140"/>
    </location>
</feature>